<dbReference type="GeneID" id="59166667"/>
<gene>
    <name evidence="2" type="ORF">DVJ83_14875</name>
</gene>
<dbReference type="EMBL" id="CP031160">
    <property type="protein sequence ID" value="AXH00505.1"/>
    <property type="molecule type" value="Genomic_DNA"/>
</dbReference>
<proteinExistence type="predicted"/>
<dbReference type="RefSeq" id="WP_081608309.1">
    <property type="nucleotide sequence ID" value="NZ_BMLZ01000045.1"/>
</dbReference>
<dbReference type="Pfam" id="PF01381">
    <property type="entry name" value="HTH_3"/>
    <property type="match status" value="1"/>
</dbReference>
<name>A0A345ILD2_9DEIO</name>
<dbReference type="AlphaFoldDB" id="A0A345ILD2"/>
<dbReference type="SUPFAM" id="SSF47413">
    <property type="entry name" value="lambda repressor-like DNA-binding domains"/>
    <property type="match status" value="1"/>
</dbReference>
<geneLocation type="plasmid" evidence="3">
    <name>pdrdb</name>
</geneLocation>
<feature type="domain" description="HTH cro/C1-type" evidence="1">
    <location>
        <begin position="4"/>
        <end position="48"/>
    </location>
</feature>
<organism evidence="2 3">
    <name type="scientific">Deinococcus wulumuqiensis</name>
    <dbReference type="NCBI Taxonomy" id="980427"/>
    <lineage>
        <taxon>Bacteria</taxon>
        <taxon>Thermotogati</taxon>
        <taxon>Deinococcota</taxon>
        <taxon>Deinococci</taxon>
        <taxon>Deinococcales</taxon>
        <taxon>Deinococcaceae</taxon>
        <taxon>Deinococcus</taxon>
    </lineage>
</organism>
<evidence type="ECO:0000313" key="2">
    <source>
        <dbReference type="EMBL" id="AXH00505.1"/>
    </source>
</evidence>
<dbReference type="Gene3D" id="1.10.260.40">
    <property type="entry name" value="lambda repressor-like DNA-binding domains"/>
    <property type="match status" value="1"/>
</dbReference>
<dbReference type="GO" id="GO:0003677">
    <property type="term" value="F:DNA binding"/>
    <property type="evidence" value="ECO:0007669"/>
    <property type="project" value="InterPro"/>
</dbReference>
<dbReference type="Proteomes" id="UP000253744">
    <property type="component" value="Plasmid pDrdB"/>
</dbReference>
<accession>A0A345ILD2</accession>
<evidence type="ECO:0000259" key="1">
    <source>
        <dbReference type="Pfam" id="PF01381"/>
    </source>
</evidence>
<dbReference type="CDD" id="cd00093">
    <property type="entry name" value="HTH_XRE"/>
    <property type="match status" value="1"/>
</dbReference>
<reference evidence="2 3" key="1">
    <citation type="submission" date="2018-07" db="EMBL/GenBank/DDBJ databases">
        <title>Complete Genome and Methylome Analysis of Deinococcus wulumuqiensis NEB 479.</title>
        <authorList>
            <person name="Fomenkov A."/>
            <person name="Luyten Y."/>
            <person name="Vincze T."/>
            <person name="Anton B.P."/>
            <person name="Clark T."/>
            <person name="Roberts R.J."/>
            <person name="Morgan R.D."/>
        </authorList>
    </citation>
    <scope>NUCLEOTIDE SEQUENCE [LARGE SCALE GENOMIC DNA]</scope>
    <source>
        <strain evidence="2 3">NEB 479</strain>
        <plasmid evidence="3">Plasmid pdrdb</plasmid>
    </source>
</reference>
<keyword evidence="2" id="KW-0614">Plasmid</keyword>
<evidence type="ECO:0000313" key="3">
    <source>
        <dbReference type="Proteomes" id="UP000253744"/>
    </source>
</evidence>
<dbReference type="InterPro" id="IPR010982">
    <property type="entry name" value="Lambda_DNA-bd_dom_sf"/>
</dbReference>
<dbReference type="InterPro" id="IPR001387">
    <property type="entry name" value="Cro/C1-type_HTH"/>
</dbReference>
<sequence>MRRSGKTQADFAAHKGVSRQSVNPYFNGKRSLFTETGRELLDFLGLRIRLEPIDPPERK</sequence>
<protein>
    <submittedName>
        <fullName evidence="2">XRE family transcriptional regulator</fullName>
    </submittedName>
</protein>
<dbReference type="KEGG" id="dwu:DVJ83_14875"/>